<dbReference type="InterPro" id="IPR050736">
    <property type="entry name" value="Sensor_HK_Regulatory"/>
</dbReference>
<keyword evidence="7" id="KW-0175">Coiled coil</keyword>
<dbReference type="InterPro" id="IPR000700">
    <property type="entry name" value="PAS-assoc_C"/>
</dbReference>
<dbReference type="InterPro" id="IPR003594">
    <property type="entry name" value="HATPase_dom"/>
</dbReference>
<dbReference type="InterPro" id="IPR036097">
    <property type="entry name" value="HisK_dim/P_sf"/>
</dbReference>
<dbReference type="Proteomes" id="UP000186657">
    <property type="component" value="Unassembled WGS sequence"/>
</dbReference>
<feature type="domain" description="Histidine kinase" evidence="8">
    <location>
        <begin position="514"/>
        <end position="750"/>
    </location>
</feature>
<dbReference type="InterPro" id="IPR005467">
    <property type="entry name" value="His_kinase_dom"/>
</dbReference>
<proteinExistence type="predicted"/>
<dbReference type="Pfam" id="PF08448">
    <property type="entry name" value="PAS_4"/>
    <property type="match status" value="1"/>
</dbReference>
<evidence type="ECO:0000313" key="11">
    <source>
        <dbReference type="EMBL" id="OLT62043.1"/>
    </source>
</evidence>
<keyword evidence="5" id="KW-0418">Kinase</keyword>
<evidence type="ECO:0000256" key="7">
    <source>
        <dbReference type="SAM" id="Coils"/>
    </source>
</evidence>
<dbReference type="PROSITE" id="PS50112">
    <property type="entry name" value="PAS"/>
    <property type="match status" value="1"/>
</dbReference>
<gene>
    <name evidence="11" type="ORF">BJP37_26455</name>
</gene>
<dbReference type="EC" id="2.7.13.3" evidence="2"/>
<dbReference type="Gene3D" id="3.30.450.20">
    <property type="entry name" value="PAS domain"/>
    <property type="match status" value="2"/>
</dbReference>
<dbReference type="Pfam" id="PF01590">
    <property type="entry name" value="GAF"/>
    <property type="match status" value="1"/>
</dbReference>
<dbReference type="CDD" id="cd00075">
    <property type="entry name" value="HATPase"/>
    <property type="match status" value="1"/>
</dbReference>
<evidence type="ECO:0000256" key="6">
    <source>
        <dbReference type="ARBA" id="ARBA00023012"/>
    </source>
</evidence>
<dbReference type="Pfam" id="PF00512">
    <property type="entry name" value="HisKA"/>
    <property type="match status" value="1"/>
</dbReference>
<dbReference type="SMART" id="SM00091">
    <property type="entry name" value="PAS"/>
    <property type="match status" value="2"/>
</dbReference>
<evidence type="ECO:0000256" key="1">
    <source>
        <dbReference type="ARBA" id="ARBA00000085"/>
    </source>
</evidence>
<dbReference type="CDD" id="cd00130">
    <property type="entry name" value="PAS"/>
    <property type="match status" value="1"/>
</dbReference>
<dbReference type="PRINTS" id="PR00344">
    <property type="entry name" value="BCTRLSENSOR"/>
</dbReference>
<dbReference type="FunFam" id="3.30.565.10:FF:000006">
    <property type="entry name" value="Sensor histidine kinase WalK"/>
    <property type="match status" value="1"/>
</dbReference>
<dbReference type="PANTHER" id="PTHR43711:SF26">
    <property type="entry name" value="SENSOR HISTIDINE KINASE RCSC"/>
    <property type="match status" value="1"/>
</dbReference>
<dbReference type="SUPFAM" id="SSF47384">
    <property type="entry name" value="Homodimeric domain of signal transducing histidine kinase"/>
    <property type="match status" value="1"/>
</dbReference>
<dbReference type="SMART" id="SM00065">
    <property type="entry name" value="GAF"/>
    <property type="match status" value="1"/>
</dbReference>
<sequence length="754" mass="86031">MLPEHAPMESSTGHQRVDYYLLKVQAEMINQIAQVTRGTLVLNELLPTIANQLHQILQVSGCLMFPTHDPPAMATHQVSFPITQSVHSTAEPCLIEVFRHLFESYHSWLAQGKPLIIPESEGKLPPELRQLTYPCDLRAIMMVPLLHGQSCLGSITLYQCDHEREWRIQEIAFIREIADHFAIALTHQELQQLYQKQSQELKQKESALKVSEARNRALLEAIPDVIFRVNRDGFYLDWKAAKENPVLFLTDNCIGKHLHNCLPTEVAGLIWEHVEIALESDVMQVIESPVRQDGKLRYFEARIVKSGLDEVAVIVQDITERIEARLTLAQVNDALEVRVQQRTAALRKANQALKGEIIERQKAEEQLRQSEERFRNVVEISSNWMWEMDENAVYTYASPKIWDLLGYEPSEVVGKTPFDLMSQEEAKRVMEILASFTVLKHPFSNLENTRIHKNSQLVVLETSGVPIFDRLGKFCGYRGVDRDITKRKQTELEIINALAKEKQLGELKSRFITMTSHEFRTPLTTIFSSAELLEHYGNKWSECKKNNHLHRIQNMVQHMTRILNDILLIGKVEAGKIELQLKPIDLESFCTDLIYKIQLNDRNYHTIKFTYSLENFEKKLGSNHGKNNAASSFLSARPYMDEKLLRQILDNLLSNALKYSPKGSTVEIKLTCSANQAIFKISDQGIGIPEEDQGLLFETFHRGTNVGTITGTGLGLAIVKKCLDIYQGQIDLESEVTVGTTFTVTLPIYYLLSN</sequence>
<dbReference type="SMART" id="SM00388">
    <property type="entry name" value="HisKA"/>
    <property type="match status" value="1"/>
</dbReference>
<dbReference type="AlphaFoldDB" id="A0A1U7N7W5"/>
<dbReference type="InterPro" id="IPR004358">
    <property type="entry name" value="Sig_transdc_His_kin-like_C"/>
</dbReference>
<dbReference type="InterPro" id="IPR036890">
    <property type="entry name" value="HATPase_C_sf"/>
</dbReference>
<comment type="caution">
    <text evidence="11">The sequence shown here is derived from an EMBL/GenBank/DDBJ whole genome shotgun (WGS) entry which is preliminary data.</text>
</comment>
<dbReference type="InterPro" id="IPR003661">
    <property type="entry name" value="HisK_dim/P_dom"/>
</dbReference>
<dbReference type="NCBIfam" id="TIGR00229">
    <property type="entry name" value="sensory_box"/>
    <property type="match status" value="1"/>
</dbReference>
<dbReference type="SMART" id="SM00086">
    <property type="entry name" value="PAC"/>
    <property type="match status" value="1"/>
</dbReference>
<dbReference type="PROSITE" id="PS50113">
    <property type="entry name" value="PAC"/>
    <property type="match status" value="1"/>
</dbReference>
<dbReference type="SMART" id="SM00387">
    <property type="entry name" value="HATPase_c"/>
    <property type="match status" value="1"/>
</dbReference>
<keyword evidence="12" id="KW-1185">Reference proteome</keyword>
<dbReference type="CDD" id="cd00082">
    <property type="entry name" value="HisKA"/>
    <property type="match status" value="1"/>
</dbReference>
<dbReference type="Pfam" id="PF02518">
    <property type="entry name" value="HATPase_c"/>
    <property type="match status" value="1"/>
</dbReference>
<dbReference type="SUPFAM" id="SSF55781">
    <property type="entry name" value="GAF domain-like"/>
    <property type="match status" value="1"/>
</dbReference>
<dbReference type="EMBL" id="MKZS01000001">
    <property type="protein sequence ID" value="OLT62043.1"/>
    <property type="molecule type" value="Genomic_DNA"/>
</dbReference>
<dbReference type="Gene3D" id="3.30.450.40">
    <property type="match status" value="1"/>
</dbReference>
<feature type="coiled-coil region" evidence="7">
    <location>
        <begin position="346"/>
        <end position="380"/>
    </location>
</feature>
<feature type="coiled-coil region" evidence="7">
    <location>
        <begin position="187"/>
        <end position="221"/>
    </location>
</feature>
<dbReference type="InterPro" id="IPR035965">
    <property type="entry name" value="PAS-like_dom_sf"/>
</dbReference>
<dbReference type="InterPro" id="IPR001610">
    <property type="entry name" value="PAC"/>
</dbReference>
<evidence type="ECO:0000259" key="9">
    <source>
        <dbReference type="PROSITE" id="PS50112"/>
    </source>
</evidence>
<dbReference type="PANTHER" id="PTHR43711">
    <property type="entry name" value="TWO-COMPONENT HISTIDINE KINASE"/>
    <property type="match status" value="1"/>
</dbReference>
<dbReference type="InterPro" id="IPR013656">
    <property type="entry name" value="PAS_4"/>
</dbReference>
<dbReference type="GO" id="GO:0000155">
    <property type="term" value="F:phosphorelay sensor kinase activity"/>
    <property type="evidence" value="ECO:0007669"/>
    <property type="project" value="InterPro"/>
</dbReference>
<reference evidence="11 12" key="1">
    <citation type="submission" date="2016-10" db="EMBL/GenBank/DDBJ databases">
        <title>Comparative genomics uncovers the prolific and rare metabolic potential of the cyanobacterial genus Moorea.</title>
        <authorList>
            <person name="Leao T."/>
            <person name="Castelao G."/>
            <person name="Korobeynikov A."/>
            <person name="Monroe E.A."/>
            <person name="Podell S."/>
            <person name="Glukhov E."/>
            <person name="Allen E."/>
            <person name="Gerwick W.H."/>
            <person name="Gerwick L."/>
        </authorList>
    </citation>
    <scope>NUCLEOTIDE SEQUENCE [LARGE SCALE GENOMIC DNA]</scope>
    <source>
        <strain evidence="11 12">PNG5-198</strain>
    </source>
</reference>
<keyword evidence="3" id="KW-0597">Phosphoprotein</keyword>
<evidence type="ECO:0000256" key="4">
    <source>
        <dbReference type="ARBA" id="ARBA00022679"/>
    </source>
</evidence>
<dbReference type="Pfam" id="PF13426">
    <property type="entry name" value="PAS_9"/>
    <property type="match status" value="1"/>
</dbReference>
<evidence type="ECO:0000256" key="3">
    <source>
        <dbReference type="ARBA" id="ARBA00022553"/>
    </source>
</evidence>
<feature type="domain" description="PAS" evidence="9">
    <location>
        <begin position="370"/>
        <end position="433"/>
    </location>
</feature>
<keyword evidence="6" id="KW-0902">Two-component regulatory system</keyword>
<dbReference type="SUPFAM" id="SSF55785">
    <property type="entry name" value="PYP-like sensor domain (PAS domain)"/>
    <property type="match status" value="2"/>
</dbReference>
<comment type="catalytic activity">
    <reaction evidence="1">
        <text>ATP + protein L-histidine = ADP + protein N-phospho-L-histidine.</text>
        <dbReference type="EC" id="2.7.13.3"/>
    </reaction>
</comment>
<dbReference type="Gene3D" id="1.10.287.130">
    <property type="match status" value="1"/>
</dbReference>
<dbReference type="PROSITE" id="PS50109">
    <property type="entry name" value="HIS_KIN"/>
    <property type="match status" value="1"/>
</dbReference>
<evidence type="ECO:0000313" key="12">
    <source>
        <dbReference type="Proteomes" id="UP000186657"/>
    </source>
</evidence>
<evidence type="ECO:0000256" key="5">
    <source>
        <dbReference type="ARBA" id="ARBA00022777"/>
    </source>
</evidence>
<name>A0A1U7N7W5_9CYAN</name>
<protein>
    <recommendedName>
        <fullName evidence="2">histidine kinase</fullName>
        <ecNumber evidence="2">2.7.13.3</ecNumber>
    </recommendedName>
</protein>
<dbReference type="InterPro" id="IPR029016">
    <property type="entry name" value="GAF-like_dom_sf"/>
</dbReference>
<dbReference type="InterPro" id="IPR003018">
    <property type="entry name" value="GAF"/>
</dbReference>
<dbReference type="SUPFAM" id="SSF55874">
    <property type="entry name" value="ATPase domain of HSP90 chaperone/DNA topoisomerase II/histidine kinase"/>
    <property type="match status" value="1"/>
</dbReference>
<evidence type="ECO:0000259" key="8">
    <source>
        <dbReference type="PROSITE" id="PS50109"/>
    </source>
</evidence>
<dbReference type="Gene3D" id="3.30.565.10">
    <property type="entry name" value="Histidine kinase-like ATPase, C-terminal domain"/>
    <property type="match status" value="1"/>
</dbReference>
<evidence type="ECO:0000259" key="10">
    <source>
        <dbReference type="PROSITE" id="PS50113"/>
    </source>
</evidence>
<evidence type="ECO:0000256" key="2">
    <source>
        <dbReference type="ARBA" id="ARBA00012438"/>
    </source>
</evidence>
<accession>A0A1U7N7W5</accession>
<dbReference type="InterPro" id="IPR000014">
    <property type="entry name" value="PAS"/>
</dbReference>
<organism evidence="11 12">
    <name type="scientific">Moorena bouillonii PNG</name>
    <dbReference type="NCBI Taxonomy" id="568701"/>
    <lineage>
        <taxon>Bacteria</taxon>
        <taxon>Bacillati</taxon>
        <taxon>Cyanobacteriota</taxon>
        <taxon>Cyanophyceae</taxon>
        <taxon>Coleofasciculales</taxon>
        <taxon>Coleofasciculaceae</taxon>
        <taxon>Moorena</taxon>
    </lineage>
</organism>
<feature type="domain" description="PAC" evidence="10">
    <location>
        <begin position="444"/>
        <end position="496"/>
    </location>
</feature>
<keyword evidence="4" id="KW-0808">Transferase</keyword>